<protein>
    <submittedName>
        <fullName evidence="1">Uncharacterized protein</fullName>
    </submittedName>
</protein>
<sequence length="87" mass="9998">MYVIRSYPGPNPSYSYPYSLSLSPNAHPYRSFRRRCYFVHPLMDTIPVRTPQAQTGILSPSQHAHDYNRRTRLTVISGITMAVLLLT</sequence>
<keyword evidence="2" id="KW-1185">Reference proteome</keyword>
<evidence type="ECO:0000313" key="1">
    <source>
        <dbReference type="EMBL" id="RDX43632.1"/>
    </source>
</evidence>
<name>A0A371CTN8_9APHY</name>
<proteinExistence type="predicted"/>
<dbReference type="Proteomes" id="UP000256964">
    <property type="component" value="Unassembled WGS sequence"/>
</dbReference>
<evidence type="ECO:0000313" key="2">
    <source>
        <dbReference type="Proteomes" id="UP000256964"/>
    </source>
</evidence>
<gene>
    <name evidence="1" type="ORF">OH76DRAFT_1184705</name>
</gene>
<reference evidence="1 2" key="1">
    <citation type="journal article" date="2018" name="Biotechnol. Biofuels">
        <title>Integrative visual omics of the white-rot fungus Polyporus brumalis exposes the biotechnological potential of its oxidative enzymes for delignifying raw plant biomass.</title>
        <authorList>
            <person name="Miyauchi S."/>
            <person name="Rancon A."/>
            <person name="Drula E."/>
            <person name="Hage H."/>
            <person name="Chaduli D."/>
            <person name="Favel A."/>
            <person name="Grisel S."/>
            <person name="Henrissat B."/>
            <person name="Herpoel-Gimbert I."/>
            <person name="Ruiz-Duenas F.J."/>
            <person name="Chevret D."/>
            <person name="Hainaut M."/>
            <person name="Lin J."/>
            <person name="Wang M."/>
            <person name="Pangilinan J."/>
            <person name="Lipzen A."/>
            <person name="Lesage-Meessen L."/>
            <person name="Navarro D."/>
            <person name="Riley R."/>
            <person name="Grigoriev I.V."/>
            <person name="Zhou S."/>
            <person name="Raouche S."/>
            <person name="Rosso M.N."/>
        </authorList>
    </citation>
    <scope>NUCLEOTIDE SEQUENCE [LARGE SCALE GENOMIC DNA]</scope>
    <source>
        <strain evidence="1 2">BRFM 1820</strain>
    </source>
</reference>
<organism evidence="1 2">
    <name type="scientific">Lentinus brumalis</name>
    <dbReference type="NCBI Taxonomy" id="2498619"/>
    <lineage>
        <taxon>Eukaryota</taxon>
        <taxon>Fungi</taxon>
        <taxon>Dikarya</taxon>
        <taxon>Basidiomycota</taxon>
        <taxon>Agaricomycotina</taxon>
        <taxon>Agaricomycetes</taxon>
        <taxon>Polyporales</taxon>
        <taxon>Polyporaceae</taxon>
        <taxon>Lentinus</taxon>
    </lineage>
</organism>
<dbReference type="EMBL" id="KZ857461">
    <property type="protein sequence ID" value="RDX43632.1"/>
    <property type="molecule type" value="Genomic_DNA"/>
</dbReference>
<accession>A0A371CTN8</accession>
<dbReference type="AlphaFoldDB" id="A0A371CTN8"/>